<sequence length="246" mass="29432">MKKILLAIISLQLFISCRENRFQVESEFENGNSEIIYEQLTDTIIYGKNYNRKYRVKFNNQKDTLRKGIYINKMAIGKHFFYEKNKIICERNYIVPNPFFIDLDNENETIDFSAYKIRQDSTYLNTAIFFDKNGDSIIDKSHFYRTKFKKKKWNVNDSLEVEFEFYYPNYKVIKSDLYFIVPSDSTMITLAKADKDYILKRKILDKKHNEIKGVVDFAAYDKTKIEGDSTKYAFRIMFINEEFVVK</sequence>
<name>A0A918RC44_9FLAO</name>
<evidence type="ECO:0000313" key="1">
    <source>
        <dbReference type="EMBL" id="GGZ94487.1"/>
    </source>
</evidence>
<dbReference type="PROSITE" id="PS51257">
    <property type="entry name" value="PROKAR_LIPOPROTEIN"/>
    <property type="match status" value="1"/>
</dbReference>
<reference evidence="1" key="2">
    <citation type="submission" date="2020-09" db="EMBL/GenBank/DDBJ databases">
        <authorList>
            <person name="Sun Q."/>
            <person name="Kim S."/>
        </authorList>
    </citation>
    <scope>NUCLEOTIDE SEQUENCE</scope>
    <source>
        <strain evidence="1">KCTC 12710</strain>
    </source>
</reference>
<organism evidence="1 2">
    <name type="scientific">Algibacter mikhailovii</name>
    <dbReference type="NCBI Taxonomy" id="425498"/>
    <lineage>
        <taxon>Bacteria</taxon>
        <taxon>Pseudomonadati</taxon>
        <taxon>Bacteroidota</taxon>
        <taxon>Flavobacteriia</taxon>
        <taxon>Flavobacteriales</taxon>
        <taxon>Flavobacteriaceae</taxon>
        <taxon>Algibacter</taxon>
    </lineage>
</organism>
<keyword evidence="2" id="KW-1185">Reference proteome</keyword>
<gene>
    <name evidence="1" type="ORF">GCM10007028_36000</name>
</gene>
<dbReference type="EMBL" id="BMWZ01000016">
    <property type="protein sequence ID" value="GGZ94487.1"/>
    <property type="molecule type" value="Genomic_DNA"/>
</dbReference>
<comment type="caution">
    <text evidence="1">The sequence shown here is derived from an EMBL/GenBank/DDBJ whole genome shotgun (WGS) entry which is preliminary data.</text>
</comment>
<protein>
    <recommendedName>
        <fullName evidence="3">Lipoprotein</fullName>
    </recommendedName>
</protein>
<dbReference type="AlphaFoldDB" id="A0A918RC44"/>
<evidence type="ECO:0008006" key="3">
    <source>
        <dbReference type="Google" id="ProtNLM"/>
    </source>
</evidence>
<dbReference type="RefSeq" id="WP_189362839.1">
    <property type="nucleotide sequence ID" value="NZ_BMWZ01000016.1"/>
</dbReference>
<evidence type="ECO:0000313" key="2">
    <source>
        <dbReference type="Proteomes" id="UP000636004"/>
    </source>
</evidence>
<proteinExistence type="predicted"/>
<reference evidence="1" key="1">
    <citation type="journal article" date="2014" name="Int. J. Syst. Evol. Microbiol.">
        <title>Complete genome sequence of Corynebacterium casei LMG S-19264T (=DSM 44701T), isolated from a smear-ripened cheese.</title>
        <authorList>
            <consortium name="US DOE Joint Genome Institute (JGI-PGF)"/>
            <person name="Walter F."/>
            <person name="Albersmeier A."/>
            <person name="Kalinowski J."/>
            <person name="Ruckert C."/>
        </authorList>
    </citation>
    <scope>NUCLEOTIDE SEQUENCE</scope>
    <source>
        <strain evidence="1">KCTC 12710</strain>
    </source>
</reference>
<accession>A0A918RC44</accession>
<dbReference type="Proteomes" id="UP000636004">
    <property type="component" value="Unassembled WGS sequence"/>
</dbReference>